<accession>A0A6J4JM80</accession>
<evidence type="ECO:0000256" key="1">
    <source>
        <dbReference type="SAM" id="MobiDB-lite"/>
    </source>
</evidence>
<evidence type="ECO:0000313" key="2">
    <source>
        <dbReference type="EMBL" id="CAA9282300.1"/>
    </source>
</evidence>
<feature type="region of interest" description="Disordered" evidence="1">
    <location>
        <begin position="1"/>
        <end position="29"/>
    </location>
</feature>
<feature type="compositionally biased region" description="Acidic residues" evidence="1">
    <location>
        <begin position="20"/>
        <end position="29"/>
    </location>
</feature>
<sequence length="29" mass="3248">MYGGVADMTDAERTSTQVEDQVEDQEQTN</sequence>
<name>A0A6J4JM80_9CHLR</name>
<organism evidence="2">
    <name type="scientific">uncultured Chloroflexia bacterium</name>
    <dbReference type="NCBI Taxonomy" id="1672391"/>
    <lineage>
        <taxon>Bacteria</taxon>
        <taxon>Bacillati</taxon>
        <taxon>Chloroflexota</taxon>
        <taxon>Chloroflexia</taxon>
        <taxon>environmental samples</taxon>
    </lineage>
</organism>
<reference evidence="2" key="1">
    <citation type="submission" date="2020-02" db="EMBL/GenBank/DDBJ databases">
        <authorList>
            <person name="Meier V. D."/>
        </authorList>
    </citation>
    <scope>NUCLEOTIDE SEQUENCE</scope>
    <source>
        <strain evidence="2">AVDCRST_MAG93</strain>
    </source>
</reference>
<dbReference type="EMBL" id="CADCTR010001118">
    <property type="protein sequence ID" value="CAA9282300.1"/>
    <property type="molecule type" value="Genomic_DNA"/>
</dbReference>
<feature type="non-terminal residue" evidence="2">
    <location>
        <position position="29"/>
    </location>
</feature>
<dbReference type="AlphaFoldDB" id="A0A6J4JM80"/>
<proteinExistence type="predicted"/>
<gene>
    <name evidence="2" type="ORF">AVDCRST_MAG93-3275</name>
</gene>
<protein>
    <submittedName>
        <fullName evidence="2">Uncharacterized protein</fullName>
    </submittedName>
</protein>